<keyword evidence="2" id="KW-1185">Reference proteome</keyword>
<gene>
    <name evidence="1" type="ORF">DWY20_04460</name>
</gene>
<dbReference type="Pfam" id="PF01026">
    <property type="entry name" value="TatD_DNase"/>
    <property type="match status" value="1"/>
</dbReference>
<reference evidence="1 2" key="1">
    <citation type="submission" date="2018-08" db="EMBL/GenBank/DDBJ databases">
        <title>A genome reference for cultivated species of the human gut microbiota.</title>
        <authorList>
            <person name="Zou Y."/>
            <person name="Xue W."/>
            <person name="Luo G."/>
        </authorList>
    </citation>
    <scope>NUCLEOTIDE SEQUENCE [LARGE SCALE GENOMIC DNA]</scope>
    <source>
        <strain evidence="1 2">AF24-2</strain>
    </source>
</reference>
<dbReference type="PANTHER" id="PTHR46124:SF3">
    <property type="entry name" value="HYDROLASE"/>
    <property type="match status" value="1"/>
</dbReference>
<dbReference type="GO" id="GO:0016788">
    <property type="term" value="F:hydrolase activity, acting on ester bonds"/>
    <property type="evidence" value="ECO:0007669"/>
    <property type="project" value="InterPro"/>
</dbReference>
<comment type="caution">
    <text evidence="1">The sequence shown here is derived from an EMBL/GenBank/DDBJ whole genome shotgun (WGS) entry which is preliminary data.</text>
</comment>
<proteinExistence type="predicted"/>
<dbReference type="InterPro" id="IPR001130">
    <property type="entry name" value="TatD-like"/>
</dbReference>
<dbReference type="GO" id="GO:0005829">
    <property type="term" value="C:cytosol"/>
    <property type="evidence" value="ECO:0007669"/>
    <property type="project" value="TreeGrafter"/>
</dbReference>
<dbReference type="EMBL" id="QRUU01000012">
    <property type="protein sequence ID" value="RGR98407.1"/>
    <property type="molecule type" value="Genomic_DNA"/>
</dbReference>
<dbReference type="Gene3D" id="3.20.20.140">
    <property type="entry name" value="Metal-dependent hydrolases"/>
    <property type="match status" value="1"/>
</dbReference>
<accession>A0A412GU86</accession>
<protein>
    <submittedName>
        <fullName evidence="1">Deoxyribonuclease</fullName>
    </submittedName>
</protein>
<dbReference type="Proteomes" id="UP000285864">
    <property type="component" value="Unassembled WGS sequence"/>
</dbReference>
<dbReference type="SUPFAM" id="SSF51556">
    <property type="entry name" value="Metallo-dependent hydrolases"/>
    <property type="match status" value="1"/>
</dbReference>
<dbReference type="PANTHER" id="PTHR46124">
    <property type="entry name" value="D-AMINOACYL-TRNA DEACYLASE"/>
    <property type="match status" value="1"/>
</dbReference>
<dbReference type="InterPro" id="IPR032466">
    <property type="entry name" value="Metal_Hydrolase"/>
</dbReference>
<sequence>MLLDIHTHRLPADASAALLSCCMRDVPLPEGARFISAGIHPWYLTREDYPRQLEWVVSMLNDRRVIALGEAGLDKRCDTPFDLQVEAFQAIALLASRHQLPLLIHAVKSSEELIALKKRIKPENAWIIHGFRGKKELAESLVRQGFYLSFGEKYQAEALQAVPADRLLLETDESICPIEELYRRAARQRNIGVEQLVSEIQETTGLLFFNQ</sequence>
<evidence type="ECO:0000313" key="1">
    <source>
        <dbReference type="EMBL" id="RGR98407.1"/>
    </source>
</evidence>
<name>A0A412GU86_9BACT</name>
<evidence type="ECO:0000313" key="2">
    <source>
        <dbReference type="Proteomes" id="UP000285864"/>
    </source>
</evidence>
<dbReference type="AlphaFoldDB" id="A0A412GU86"/>
<organism evidence="1 2">
    <name type="scientific">Phocaeicola coprocola</name>
    <dbReference type="NCBI Taxonomy" id="310298"/>
    <lineage>
        <taxon>Bacteria</taxon>
        <taxon>Pseudomonadati</taxon>
        <taxon>Bacteroidota</taxon>
        <taxon>Bacteroidia</taxon>
        <taxon>Bacteroidales</taxon>
        <taxon>Bacteroidaceae</taxon>
        <taxon>Phocaeicola</taxon>
    </lineage>
</organism>